<proteinExistence type="predicted"/>
<protein>
    <submittedName>
        <fullName evidence="1">Uncharacterized protein</fullName>
    </submittedName>
</protein>
<accession>A0A101RML1</accession>
<evidence type="ECO:0000313" key="1">
    <source>
        <dbReference type="EMBL" id="KUN58163.1"/>
    </source>
</evidence>
<dbReference type="EMBL" id="LMWU01000064">
    <property type="protein sequence ID" value="KUN58163.1"/>
    <property type="molecule type" value="Genomic_DNA"/>
</dbReference>
<evidence type="ECO:0000313" key="2">
    <source>
        <dbReference type="Proteomes" id="UP000053669"/>
    </source>
</evidence>
<dbReference type="Proteomes" id="UP000053669">
    <property type="component" value="Unassembled WGS sequence"/>
</dbReference>
<reference evidence="1 2" key="1">
    <citation type="submission" date="2015-10" db="EMBL/GenBank/DDBJ databases">
        <title>Draft genome sequence of Streptomyces canus DSM 40017, type strain for the species Streptomyces canus.</title>
        <authorList>
            <person name="Ruckert C."/>
            <person name="Winkler A."/>
            <person name="Kalinowski J."/>
            <person name="Kampfer P."/>
            <person name="Glaeser S."/>
        </authorList>
    </citation>
    <scope>NUCLEOTIDE SEQUENCE [LARGE SCALE GENOMIC DNA]</scope>
    <source>
        <strain evidence="1 2">DSM 40017</strain>
    </source>
</reference>
<dbReference type="STRING" id="58343.AQJ46_43955"/>
<gene>
    <name evidence="1" type="ORF">AQJ46_43955</name>
</gene>
<dbReference type="AlphaFoldDB" id="A0A101RML1"/>
<name>A0A101RML1_9ACTN</name>
<organism evidence="1 2">
    <name type="scientific">Streptomyces canus</name>
    <dbReference type="NCBI Taxonomy" id="58343"/>
    <lineage>
        <taxon>Bacteria</taxon>
        <taxon>Bacillati</taxon>
        <taxon>Actinomycetota</taxon>
        <taxon>Actinomycetes</taxon>
        <taxon>Kitasatosporales</taxon>
        <taxon>Streptomycetaceae</taxon>
        <taxon>Streptomyces</taxon>
        <taxon>Streptomyces aurantiacus group</taxon>
    </lineage>
</organism>
<sequence length="73" mass="7578">MGGVLFPICPAEVPGGFDGDHGAEPTTVPARLRLEPAGPPMTGDRPRLHRFAEDTPGAVTAGAVPTVEILFSR</sequence>
<comment type="caution">
    <text evidence="1">The sequence shown here is derived from an EMBL/GenBank/DDBJ whole genome shotgun (WGS) entry which is preliminary data.</text>
</comment>